<dbReference type="InterPro" id="IPR013740">
    <property type="entry name" value="Redoxin"/>
</dbReference>
<evidence type="ECO:0000256" key="4">
    <source>
        <dbReference type="ARBA" id="ARBA00023157"/>
    </source>
</evidence>
<comment type="subcellular location">
    <subcellularLocation>
        <location evidence="1">Cell inner membrane</location>
        <topology evidence="1">Single-pass membrane protein</topology>
        <orientation evidence="1">Periplasmic side</orientation>
    </subcellularLocation>
</comment>
<dbReference type="PANTHER" id="PTHR42852">
    <property type="entry name" value="THIOL:DISULFIDE INTERCHANGE PROTEIN DSBE"/>
    <property type="match status" value="1"/>
</dbReference>
<dbReference type="EMBL" id="CP080544">
    <property type="protein sequence ID" value="QYR52198.1"/>
    <property type="molecule type" value="Genomic_DNA"/>
</dbReference>
<name>A0ABX8WL81_9GAMM</name>
<dbReference type="Proteomes" id="UP000824755">
    <property type="component" value="Chromosome"/>
</dbReference>
<dbReference type="CDD" id="cd03010">
    <property type="entry name" value="TlpA_like_DsbE"/>
    <property type="match status" value="1"/>
</dbReference>
<dbReference type="InterPro" id="IPR013766">
    <property type="entry name" value="Thioredoxin_domain"/>
</dbReference>
<organism evidence="8 9">
    <name type="scientific">Lysobacter soyae</name>
    <dbReference type="NCBI Taxonomy" id="2764185"/>
    <lineage>
        <taxon>Bacteria</taxon>
        <taxon>Pseudomonadati</taxon>
        <taxon>Pseudomonadota</taxon>
        <taxon>Gammaproteobacteria</taxon>
        <taxon>Lysobacterales</taxon>
        <taxon>Lysobacteraceae</taxon>
        <taxon>Lysobacter</taxon>
    </lineage>
</organism>
<dbReference type="InterPro" id="IPR017937">
    <property type="entry name" value="Thioredoxin_CS"/>
</dbReference>
<feature type="domain" description="Thioredoxin" evidence="7">
    <location>
        <begin position="37"/>
        <end position="179"/>
    </location>
</feature>
<evidence type="ECO:0000256" key="1">
    <source>
        <dbReference type="ARBA" id="ARBA00004383"/>
    </source>
</evidence>
<feature type="transmembrane region" description="Helical" evidence="6">
    <location>
        <begin position="6"/>
        <end position="25"/>
    </location>
</feature>
<protein>
    <submittedName>
        <fullName evidence="8">DsbE family thiol:disulfide interchange protein</fullName>
    </submittedName>
</protein>
<keyword evidence="6" id="KW-0472">Membrane</keyword>
<accession>A0ABX8WL81</accession>
<evidence type="ECO:0000256" key="6">
    <source>
        <dbReference type="SAM" id="Phobius"/>
    </source>
</evidence>
<evidence type="ECO:0000256" key="5">
    <source>
        <dbReference type="ARBA" id="ARBA00023284"/>
    </source>
</evidence>
<dbReference type="InterPro" id="IPR004799">
    <property type="entry name" value="Periplasmic_diS_OxRdtase_DsbE"/>
</dbReference>
<dbReference type="Gene3D" id="3.40.30.10">
    <property type="entry name" value="Glutaredoxin"/>
    <property type="match status" value="1"/>
</dbReference>
<reference evidence="8 9" key="1">
    <citation type="submission" date="2021-08" db="EMBL/GenBank/DDBJ databases">
        <title>Lysobacter sp. strain CJ11 Genome sequencing and assembly.</title>
        <authorList>
            <person name="Kim I."/>
        </authorList>
    </citation>
    <scope>NUCLEOTIDE SEQUENCE [LARGE SCALE GENOMIC DNA]</scope>
    <source>
        <strain evidence="8 9">CJ11</strain>
    </source>
</reference>
<keyword evidence="9" id="KW-1185">Reference proteome</keyword>
<proteinExistence type="inferred from homology"/>
<dbReference type="InterPro" id="IPR036249">
    <property type="entry name" value="Thioredoxin-like_sf"/>
</dbReference>
<evidence type="ECO:0000256" key="3">
    <source>
        <dbReference type="ARBA" id="ARBA00022748"/>
    </source>
</evidence>
<dbReference type="PROSITE" id="PS00194">
    <property type="entry name" value="THIOREDOXIN_1"/>
    <property type="match status" value="1"/>
</dbReference>
<keyword evidence="4" id="KW-1015">Disulfide bond</keyword>
<dbReference type="Pfam" id="PF08534">
    <property type="entry name" value="Redoxin"/>
    <property type="match status" value="1"/>
</dbReference>
<keyword evidence="6" id="KW-1133">Transmembrane helix</keyword>
<gene>
    <name evidence="8" type="ORF">H8L67_06135</name>
</gene>
<evidence type="ECO:0000259" key="7">
    <source>
        <dbReference type="PROSITE" id="PS51352"/>
    </source>
</evidence>
<keyword evidence="5" id="KW-0676">Redox-active center</keyword>
<dbReference type="RefSeq" id="WP_220378985.1">
    <property type="nucleotide sequence ID" value="NZ_CP080544.1"/>
</dbReference>
<dbReference type="InterPro" id="IPR050553">
    <property type="entry name" value="Thioredoxin_ResA/DsbE_sf"/>
</dbReference>
<dbReference type="PANTHER" id="PTHR42852:SF6">
    <property type="entry name" value="THIOL:DISULFIDE INTERCHANGE PROTEIN DSBE"/>
    <property type="match status" value="1"/>
</dbReference>
<sequence length="182" mass="20207">MNVKGWLPFAVFLALGALLAAGVWMSKRADRDALPSPLIGKKAPDFALKNLFNPEQTVTLKDLKGAPFVLNVWGSWCVACREEHPALSAFAETKRVRVVGYNWKDEPADAKRWLEQLGNPFFLVLSDVEGKTAIDLGVYGAPETYLIDAQGFVRWKHVGSLNDTLIRDELLPALSRAEQDAR</sequence>
<keyword evidence="3" id="KW-0201">Cytochrome c-type biogenesis</keyword>
<keyword evidence="6" id="KW-0812">Transmembrane</keyword>
<dbReference type="NCBIfam" id="TIGR00385">
    <property type="entry name" value="dsbE"/>
    <property type="match status" value="1"/>
</dbReference>
<evidence type="ECO:0000256" key="2">
    <source>
        <dbReference type="ARBA" id="ARBA00007758"/>
    </source>
</evidence>
<dbReference type="PROSITE" id="PS51352">
    <property type="entry name" value="THIOREDOXIN_2"/>
    <property type="match status" value="1"/>
</dbReference>
<evidence type="ECO:0000313" key="9">
    <source>
        <dbReference type="Proteomes" id="UP000824755"/>
    </source>
</evidence>
<comment type="similarity">
    <text evidence="2">Belongs to the thioredoxin family. DsbE subfamily.</text>
</comment>
<dbReference type="SUPFAM" id="SSF52833">
    <property type="entry name" value="Thioredoxin-like"/>
    <property type="match status" value="1"/>
</dbReference>
<evidence type="ECO:0000313" key="8">
    <source>
        <dbReference type="EMBL" id="QYR52198.1"/>
    </source>
</evidence>